<dbReference type="Gene3D" id="2.60.40.10">
    <property type="entry name" value="Immunoglobulins"/>
    <property type="match status" value="5"/>
</dbReference>
<feature type="signal peptide" evidence="3">
    <location>
        <begin position="1"/>
        <end position="16"/>
    </location>
</feature>
<keyword evidence="1" id="KW-0677">Repeat</keyword>
<dbReference type="OrthoDB" id="10253954at2759"/>
<dbReference type="PANTHER" id="PTHR46708:SF11">
    <property type="entry name" value="RECEPTOR-TYPE TYROSINE-PROTEIN PHOSPHATASE ETA-LIKE"/>
    <property type="match status" value="1"/>
</dbReference>
<organism evidence="6 7">
    <name type="scientific">Danio rerio</name>
    <name type="common">Zebrafish</name>
    <name type="synonym">Brachydanio rerio</name>
    <dbReference type="NCBI Taxonomy" id="7955"/>
    <lineage>
        <taxon>Eukaryota</taxon>
        <taxon>Metazoa</taxon>
        <taxon>Chordata</taxon>
        <taxon>Craniata</taxon>
        <taxon>Vertebrata</taxon>
        <taxon>Euteleostomi</taxon>
        <taxon>Actinopterygii</taxon>
        <taxon>Neopterygii</taxon>
        <taxon>Teleostei</taxon>
        <taxon>Ostariophysi</taxon>
        <taxon>Cypriniformes</taxon>
        <taxon>Danionidae</taxon>
        <taxon>Danioninae</taxon>
        <taxon>Danio</taxon>
    </lineage>
</organism>
<dbReference type="CDD" id="cd00063">
    <property type="entry name" value="FN3"/>
    <property type="match status" value="4"/>
</dbReference>
<dbReference type="InterPro" id="IPR016186">
    <property type="entry name" value="C-type_lectin-like/link_sf"/>
</dbReference>
<dbReference type="PROSITE" id="PS50041">
    <property type="entry name" value="C_TYPE_LECTIN_2"/>
    <property type="match status" value="1"/>
</dbReference>
<evidence type="ECO:0000259" key="4">
    <source>
        <dbReference type="PROSITE" id="PS50041"/>
    </source>
</evidence>
<dbReference type="Proteomes" id="UP000000437">
    <property type="component" value="Chromosome 24"/>
</dbReference>
<keyword evidence="7" id="KW-0675">Receptor</keyword>
<dbReference type="RefSeq" id="XP_009295941.1">
    <property type="nucleotide sequence ID" value="XM_009297666.5"/>
</dbReference>
<reference evidence="7" key="1">
    <citation type="submission" date="2025-08" db="UniProtKB">
        <authorList>
            <consortium name="RefSeq"/>
        </authorList>
    </citation>
    <scope>IDENTIFICATION</scope>
    <source>
        <strain evidence="7">Tuebingen</strain>
        <tissue evidence="7">Fibroblasts and whole tissue</tissue>
    </source>
</reference>
<dbReference type="SUPFAM" id="SSF56436">
    <property type="entry name" value="C-type lectin-like"/>
    <property type="match status" value="1"/>
</dbReference>
<feature type="domain" description="Fibronectin type-III" evidence="5">
    <location>
        <begin position="603"/>
        <end position="695"/>
    </location>
</feature>
<dbReference type="PROSITE" id="PS50853">
    <property type="entry name" value="FN3"/>
    <property type="match status" value="2"/>
</dbReference>
<evidence type="ECO:0000313" key="6">
    <source>
        <dbReference type="Proteomes" id="UP000000437"/>
    </source>
</evidence>
<keyword evidence="3" id="KW-0732">Signal</keyword>
<dbReference type="PANTHER" id="PTHR46708">
    <property type="entry name" value="TENASCIN"/>
    <property type="match status" value="1"/>
</dbReference>
<feature type="chain" id="PRO_5043265610" evidence="3">
    <location>
        <begin position="17"/>
        <end position="748"/>
    </location>
</feature>
<evidence type="ECO:0000256" key="1">
    <source>
        <dbReference type="ARBA" id="ARBA00022737"/>
    </source>
</evidence>
<feature type="domain" description="Fibronectin type-III" evidence="5">
    <location>
        <begin position="333"/>
        <end position="421"/>
    </location>
</feature>
<dbReference type="Pfam" id="PF00041">
    <property type="entry name" value="fn3"/>
    <property type="match status" value="2"/>
</dbReference>
<dbReference type="SMART" id="SM00060">
    <property type="entry name" value="FN3"/>
    <property type="match status" value="5"/>
</dbReference>
<feature type="region of interest" description="Disordered" evidence="2">
    <location>
        <begin position="98"/>
        <end position="130"/>
    </location>
</feature>
<dbReference type="InterPro" id="IPR036116">
    <property type="entry name" value="FN3_sf"/>
</dbReference>
<evidence type="ECO:0000313" key="7">
    <source>
        <dbReference type="RefSeq" id="XP_009295941.1"/>
    </source>
</evidence>
<dbReference type="Pfam" id="PF00059">
    <property type="entry name" value="Lectin_C"/>
    <property type="match status" value="1"/>
</dbReference>
<sequence>MKTPWLILLLSSVVWAEEQYYPQSNNITWDKARLYCQQCFKELTTITSRNVHLIANNLSADYWIGLRRSYNGTLPWSKWSNEDPVTYQNWYPGHPVPNTEKKQPICPTTQTPLTSTTTITTTSTSTPTTTTMETSSFVANKSGDMCPILVDILDCLNMTYKDLESTVNSYTITTPKTTTHSTLPTSTTTYSTQTTPQSTTVSSCILEPEPDPDVYIEDSCVVLLSFGMWKEKVCNISRPFICYDDRFFGQINYFNVMKNNVSLSWSAGPSAKNISHYRVEITGDYNQTFNKTGLSAEIGNLTSGTLYRAQVFPVKCGRDLNPQNISFYTLPSAVMNLTVLNVTTVSAFLSWNKPDGNQDFYLVIVEDLIYGNNQTAKCPNKQCGITDLTPGVLYNFTVFAVVNQTTYGVPSSYSAYTNPSEVKNLKTGNNESNAIEATWENPNGYHSSFNVCIKELISNESISSECNCNEGSCNITNSMSIRMTALSSGTQYCLCVTALINSDTQPGKTVVSSAFTLPNTVSITSLVTYSTSMSVNWTIEGKYTKFHVKIETTDFQNSLRSDDTKDCYYNFASLMAAVRYTITIITFNGALESDPAKVIDYTRPTSARSPKATVNKMNITVSWEAPADSVGARINYTVKYHTPFWNEDYTLNTSDTHLTFPNLRSGTTYDFNITVVAGNLTSNPVSTSAQTEPVKKMLSLVMLCSSANKLECATNTTQEELYSKLYNLTAGKLDGVYWKLKWVDRKNH</sequence>
<dbReference type="AlphaFoldDB" id="A0A8M6YVV5"/>
<proteinExistence type="predicted"/>
<dbReference type="InterPro" id="IPR001304">
    <property type="entry name" value="C-type_lectin-like"/>
</dbReference>
<keyword evidence="6" id="KW-1185">Reference proteome</keyword>
<feature type="compositionally biased region" description="Low complexity" evidence="2">
    <location>
        <begin position="107"/>
        <end position="130"/>
    </location>
</feature>
<dbReference type="InterPro" id="IPR003961">
    <property type="entry name" value="FN3_dom"/>
</dbReference>
<dbReference type="RefSeq" id="XP_073797342.1">
    <property type="nucleotide sequence ID" value="XM_073941241.1"/>
</dbReference>
<dbReference type="CDD" id="cd00037">
    <property type="entry name" value="CLECT"/>
    <property type="match status" value="1"/>
</dbReference>
<evidence type="ECO:0000259" key="5">
    <source>
        <dbReference type="PROSITE" id="PS50853"/>
    </source>
</evidence>
<accession>A0A8M6YVV5</accession>
<dbReference type="InterPro" id="IPR013783">
    <property type="entry name" value="Ig-like_fold"/>
</dbReference>
<dbReference type="InterPro" id="IPR016187">
    <property type="entry name" value="CTDL_fold"/>
</dbReference>
<dbReference type="SUPFAM" id="SSF49265">
    <property type="entry name" value="Fibronectin type III"/>
    <property type="match status" value="3"/>
</dbReference>
<dbReference type="GeneID" id="101885876"/>
<dbReference type="RefSeq" id="XP_073797343.1">
    <property type="nucleotide sequence ID" value="XM_073941242.1"/>
</dbReference>
<evidence type="ECO:0000256" key="3">
    <source>
        <dbReference type="SAM" id="SignalP"/>
    </source>
</evidence>
<gene>
    <name evidence="7" type="primary">LOC101885876</name>
</gene>
<dbReference type="Gene3D" id="3.10.100.10">
    <property type="entry name" value="Mannose-Binding Protein A, subunit A"/>
    <property type="match status" value="1"/>
</dbReference>
<feature type="domain" description="C-type lectin" evidence="4">
    <location>
        <begin position="15"/>
        <end position="106"/>
    </location>
</feature>
<evidence type="ECO:0000256" key="2">
    <source>
        <dbReference type="SAM" id="MobiDB-lite"/>
    </source>
</evidence>
<name>A0A8M6YVV5_DANRE</name>
<dbReference type="InterPro" id="IPR050991">
    <property type="entry name" value="ECM_Regulatory_Proteins"/>
</dbReference>
<protein>
    <submittedName>
        <fullName evidence="7">Receptor-type tyrosine-protein phosphatase eta</fullName>
    </submittedName>
</protein>